<dbReference type="EMBL" id="NDXW01000001">
    <property type="protein sequence ID" value="RDH45490.1"/>
    <property type="molecule type" value="Genomic_DNA"/>
</dbReference>
<proteinExistence type="predicted"/>
<reference evidence="2 3" key="1">
    <citation type="submission" date="2017-04" db="EMBL/GenBank/DDBJ databases">
        <title>Draft genome sequence of Zooshikella ganghwensis VG4 isolated from Red Sea sediments.</title>
        <authorList>
            <person name="Rehman Z."/>
            <person name="Alam I."/>
            <person name="Kamau A."/>
            <person name="Bajic V."/>
            <person name="Leiknes T."/>
        </authorList>
    </citation>
    <scope>NUCLEOTIDE SEQUENCE [LARGE SCALE GENOMIC DNA]</scope>
    <source>
        <strain evidence="2 3">VG4</strain>
    </source>
</reference>
<organism evidence="2 3">
    <name type="scientific">Zooshikella ganghwensis</name>
    <dbReference type="NCBI Taxonomy" id="202772"/>
    <lineage>
        <taxon>Bacteria</taxon>
        <taxon>Pseudomonadati</taxon>
        <taxon>Pseudomonadota</taxon>
        <taxon>Gammaproteobacteria</taxon>
        <taxon>Oceanospirillales</taxon>
        <taxon>Zooshikellaceae</taxon>
        <taxon>Zooshikella</taxon>
    </lineage>
</organism>
<accession>A0A4P9VU34</accession>
<keyword evidence="3" id="KW-1185">Reference proteome</keyword>
<gene>
    <name evidence="2" type="ORF">B9G39_19695</name>
</gene>
<dbReference type="AlphaFoldDB" id="A0A4P9VU34"/>
<feature type="chain" id="PRO_5020859795" evidence="1">
    <location>
        <begin position="24"/>
        <end position="360"/>
    </location>
</feature>
<dbReference type="RefSeq" id="WP_094788439.1">
    <property type="nucleotide sequence ID" value="NZ_NDXW01000001.1"/>
</dbReference>
<feature type="signal peptide" evidence="1">
    <location>
        <begin position="1"/>
        <end position="23"/>
    </location>
</feature>
<keyword evidence="1" id="KW-0732">Signal</keyword>
<comment type="caution">
    <text evidence="2">The sequence shown here is derived from an EMBL/GenBank/DDBJ whole genome shotgun (WGS) entry which is preliminary data.</text>
</comment>
<dbReference type="Proteomes" id="UP000257039">
    <property type="component" value="Unassembled WGS sequence"/>
</dbReference>
<evidence type="ECO:0000256" key="1">
    <source>
        <dbReference type="SAM" id="SignalP"/>
    </source>
</evidence>
<name>A0A4P9VU34_9GAMM</name>
<evidence type="ECO:0000313" key="3">
    <source>
        <dbReference type="Proteomes" id="UP000257039"/>
    </source>
</evidence>
<evidence type="ECO:0000313" key="2">
    <source>
        <dbReference type="EMBL" id="RDH45490.1"/>
    </source>
</evidence>
<protein>
    <submittedName>
        <fullName evidence="2">Uncharacterized protein</fullName>
    </submittedName>
</protein>
<sequence length="360" mass="40888">MKIFIRNLSFLTCSLSFSLCVLANTAELGYASQEVKVPIEKNLINDNEEYSLASNLFELSKLGSDQLKDECFRFTEKHIVGKKRGMAYLNKYLNICASFYMDSDVLRARAELRKQLRNNAKLCNQALRDEKVKIPKPFMCDNDTLVLEANINKKLPTLVYDIINKNVESDMDVNVDNYSIFCYNGQKLIESKEDVKNKKVNLNTIINNMNIEKSGLICRVDVIPFETVKVKLVHGKSTAAVSVAEECSSELDEWQCVPYEELYSHGLNYNIPTSNTSILTISEQDNIPYILLPNNTMNKMDIDVSCSDGKSFNISASKYSGKEVSIDLKSYLPKGQEKECNITYVNSTRKKANFIVKRTN</sequence>